<dbReference type="PANTHER" id="PTHR19139">
    <property type="entry name" value="AQUAPORIN TRANSPORTER"/>
    <property type="match status" value="1"/>
</dbReference>
<feature type="region of interest" description="Disordered" evidence="8">
    <location>
        <begin position="247"/>
        <end position="268"/>
    </location>
</feature>
<organism evidence="10 11">
    <name type="scientific">Acanthochromis polyacanthus</name>
    <name type="common">spiny chromis</name>
    <dbReference type="NCBI Taxonomy" id="80966"/>
    <lineage>
        <taxon>Eukaryota</taxon>
        <taxon>Metazoa</taxon>
        <taxon>Chordata</taxon>
        <taxon>Craniata</taxon>
        <taxon>Vertebrata</taxon>
        <taxon>Euteleostomi</taxon>
        <taxon>Actinopterygii</taxon>
        <taxon>Neopterygii</taxon>
        <taxon>Teleostei</taxon>
        <taxon>Neoteleostei</taxon>
        <taxon>Acanthomorphata</taxon>
        <taxon>Ovalentaria</taxon>
        <taxon>Pomacentridae</taxon>
        <taxon>Acanthochromis</taxon>
    </lineage>
</organism>
<evidence type="ECO:0000256" key="1">
    <source>
        <dbReference type="ARBA" id="ARBA00004141"/>
    </source>
</evidence>
<dbReference type="GO" id="GO:0006972">
    <property type="term" value="P:hyperosmotic response"/>
    <property type="evidence" value="ECO:0007669"/>
    <property type="project" value="TreeGrafter"/>
</dbReference>
<dbReference type="InterPro" id="IPR034294">
    <property type="entry name" value="Aquaporin_transptr"/>
</dbReference>
<dbReference type="STRING" id="80966.ENSAPOP00000002238"/>
<dbReference type="GO" id="GO:0035379">
    <property type="term" value="F:carbon dioxide transmembrane transporter activity"/>
    <property type="evidence" value="ECO:0007669"/>
    <property type="project" value="TreeGrafter"/>
</dbReference>
<protein>
    <submittedName>
        <fullName evidence="10">Aquaporin 1a (Colton blood group), tandem duplicate 2</fullName>
    </submittedName>
</protein>
<dbReference type="GO" id="GO:0008519">
    <property type="term" value="F:ammonium channel activity"/>
    <property type="evidence" value="ECO:0007669"/>
    <property type="project" value="TreeGrafter"/>
</dbReference>
<evidence type="ECO:0000256" key="2">
    <source>
        <dbReference type="ARBA" id="ARBA00006175"/>
    </source>
</evidence>
<dbReference type="InterPro" id="IPR000425">
    <property type="entry name" value="MIP"/>
</dbReference>
<feature type="transmembrane region" description="Helical" evidence="9">
    <location>
        <begin position="44"/>
        <end position="67"/>
    </location>
</feature>
<evidence type="ECO:0000256" key="3">
    <source>
        <dbReference type="ARBA" id="ARBA00022448"/>
    </source>
</evidence>
<dbReference type="AlphaFoldDB" id="A0A3Q1EF16"/>
<feature type="transmembrane region" description="Helical" evidence="9">
    <location>
        <begin position="129"/>
        <end position="149"/>
    </location>
</feature>
<feature type="transmembrane region" description="Helical" evidence="9">
    <location>
        <begin position="12"/>
        <end position="32"/>
    </location>
</feature>
<evidence type="ECO:0000256" key="7">
    <source>
        <dbReference type="RuleBase" id="RU000477"/>
    </source>
</evidence>
<evidence type="ECO:0000313" key="10">
    <source>
        <dbReference type="Ensembl" id="ENSAPOP00000002238.1"/>
    </source>
</evidence>
<evidence type="ECO:0000256" key="9">
    <source>
        <dbReference type="SAM" id="Phobius"/>
    </source>
</evidence>
<comment type="subcellular location">
    <subcellularLocation>
        <location evidence="1">Membrane</location>
        <topology evidence="1">Multi-pass membrane protein</topology>
    </subcellularLocation>
</comment>
<dbReference type="Ensembl" id="ENSAPOT00000013794.1">
    <property type="protein sequence ID" value="ENSAPOP00000002238.1"/>
    <property type="gene ID" value="ENSAPOG00000003681.1"/>
</dbReference>
<dbReference type="GO" id="GO:0015168">
    <property type="term" value="F:glycerol transmembrane transporter activity"/>
    <property type="evidence" value="ECO:0007669"/>
    <property type="project" value="TreeGrafter"/>
</dbReference>
<dbReference type="Proteomes" id="UP000257200">
    <property type="component" value="Unplaced"/>
</dbReference>
<keyword evidence="4 7" id="KW-0812">Transmembrane</keyword>
<dbReference type="PRINTS" id="PR00783">
    <property type="entry name" value="MINTRINSICP"/>
</dbReference>
<evidence type="ECO:0000256" key="8">
    <source>
        <dbReference type="SAM" id="MobiDB-lite"/>
    </source>
</evidence>
<feature type="transmembrane region" description="Helical" evidence="9">
    <location>
        <begin position="161"/>
        <end position="182"/>
    </location>
</feature>
<keyword evidence="11" id="KW-1185">Reference proteome</keyword>
<dbReference type="NCBIfam" id="TIGR00861">
    <property type="entry name" value="MIP"/>
    <property type="match status" value="1"/>
</dbReference>
<keyword evidence="6 9" id="KW-0472">Membrane</keyword>
<dbReference type="GO" id="GO:0003097">
    <property type="term" value="P:renal water transport"/>
    <property type="evidence" value="ECO:0007669"/>
    <property type="project" value="TreeGrafter"/>
</dbReference>
<dbReference type="SUPFAM" id="SSF81338">
    <property type="entry name" value="Aquaporin-like"/>
    <property type="match status" value="1"/>
</dbReference>
<dbReference type="PROSITE" id="PS00221">
    <property type="entry name" value="MIP"/>
    <property type="match status" value="1"/>
</dbReference>
<dbReference type="CDD" id="cd00333">
    <property type="entry name" value="MIP"/>
    <property type="match status" value="1"/>
</dbReference>
<proteinExistence type="inferred from homology"/>
<feature type="transmembrane region" description="Helical" evidence="9">
    <location>
        <begin position="88"/>
        <end position="109"/>
    </location>
</feature>
<evidence type="ECO:0000313" key="11">
    <source>
        <dbReference type="Proteomes" id="UP000257200"/>
    </source>
</evidence>
<feature type="transmembrane region" description="Helical" evidence="9">
    <location>
        <begin position="202"/>
        <end position="222"/>
    </location>
</feature>
<evidence type="ECO:0000256" key="5">
    <source>
        <dbReference type="ARBA" id="ARBA00022989"/>
    </source>
</evidence>
<comment type="similarity">
    <text evidence="2 7">Belongs to the MIP/aquaporin (TC 1.A.8) family.</text>
</comment>
<dbReference type="InterPro" id="IPR022357">
    <property type="entry name" value="MIP_CS"/>
</dbReference>
<dbReference type="GO" id="GO:0015250">
    <property type="term" value="F:water channel activity"/>
    <property type="evidence" value="ECO:0007669"/>
    <property type="project" value="TreeGrafter"/>
</dbReference>
<keyword evidence="3 7" id="KW-0813">Transport</keyword>
<accession>A0A3Q1EF16</accession>
<dbReference type="PANTHER" id="PTHR19139:SF161">
    <property type="entry name" value="AQUAPORIN-1"/>
    <property type="match status" value="1"/>
</dbReference>
<dbReference type="Pfam" id="PF00230">
    <property type="entry name" value="MIP"/>
    <property type="match status" value="1"/>
</dbReference>
<dbReference type="GeneTree" id="ENSGT00940000157015"/>
<evidence type="ECO:0000256" key="4">
    <source>
        <dbReference type="ARBA" id="ARBA00022692"/>
    </source>
</evidence>
<dbReference type="InterPro" id="IPR023271">
    <property type="entry name" value="Aquaporin-like"/>
</dbReference>
<sequence>MSEIRMWAFWRAVLAEFLGMIIFIFIGLSAAIGDQNDSYANQEVKVAFAFGLAIATLAYCIGHISGAHLNPAISIGFVTCCRMSLLRAFFYVIAQMLGAVAGSAIVYGLRPQTTESLGVNKLKEISPRQGFGTEFMLTLQLVLCVLAITDKRRDIGGSAPLAIGFSVVVGHLAGISYTGCGINPARSFGPAIILDSFDDHWVYWAGPISGGLVAALLYNFLLAPRDDLFSGKTRAFFKTHINVLPNGPEDENNAAKTTREDDSNPGPSKWVKTMKNVKYF</sequence>
<reference evidence="10" key="1">
    <citation type="submission" date="2025-08" db="UniProtKB">
        <authorList>
            <consortium name="Ensembl"/>
        </authorList>
    </citation>
    <scope>IDENTIFICATION</scope>
</reference>
<dbReference type="InParanoid" id="A0A3Q1EF16"/>
<dbReference type="GO" id="GO:0016020">
    <property type="term" value="C:membrane"/>
    <property type="evidence" value="ECO:0007669"/>
    <property type="project" value="UniProtKB-SubCell"/>
</dbReference>
<keyword evidence="5 9" id="KW-1133">Transmembrane helix</keyword>
<evidence type="ECO:0000256" key="6">
    <source>
        <dbReference type="ARBA" id="ARBA00023136"/>
    </source>
</evidence>
<name>A0A3Q1EF16_9TELE</name>
<dbReference type="Gene3D" id="1.20.1080.10">
    <property type="entry name" value="Glycerol uptake facilitator protein"/>
    <property type="match status" value="1"/>
</dbReference>
<reference evidence="10" key="2">
    <citation type="submission" date="2025-09" db="UniProtKB">
        <authorList>
            <consortium name="Ensembl"/>
        </authorList>
    </citation>
    <scope>IDENTIFICATION</scope>
</reference>